<keyword evidence="2" id="KW-0812">Transmembrane</keyword>
<dbReference type="EMBL" id="AYKW01000010">
    <property type="protein sequence ID" value="PIL32650.1"/>
    <property type="molecule type" value="Genomic_DNA"/>
</dbReference>
<keyword evidence="2" id="KW-1133">Transmembrane helix</keyword>
<sequence>MDSLGRILAFFFFSSLLVQTCRADHTFNWGLGPDSNFIQQTFSECDNVQVRLIPLQNSTTLNSTGPYYMFAYAPEGMTMVSHIGDKPGSLQWQVQNPKGSKLLLTVVDGNNNTGGFAGSYFNVVAGNTSCQPPTPNNPPVVHANVSTTINTCDPWGLTITGGVMPYTVSLAALSSPVVTNVSLGPGNDVLTFIDRADPGTQLLAAVVDATGQWGISSVAVHTAGAAVVPGDCPGLNTNSATTAQVQAQAAAAAGAAAQAAKAKNTAIVLGVVFGLVVPLILAGVAFWYWRRRKGLMSRGVVDGQDARPRPYDPASPERALERPSLSLDTRMVQISSQPQRTQSWVVDVNSHSSNRRTDSPTSFDMASTEIGGAASMPIPYLTSPAVQSSAASMIRSPQSQFPVLAVSRAASIARTLVPPESALLTPNSTSPAATLTPSQRYRKMLEAHMEAQAARARGSGSGFGSGPPSIAGSSIRIAGPSSRTPVQRSQSAGPPRSFPAQTARRANTSLRLPPVAAIPESDPSVGPDIIIQHRDGGIVEELPPPYPVDSRYPGPAEPGSSTMMMPLGEPESPPLAGLSGSGGR</sequence>
<feature type="region of interest" description="Disordered" evidence="1">
    <location>
        <begin position="342"/>
        <end position="363"/>
    </location>
</feature>
<protein>
    <recommendedName>
        <fullName evidence="6">Mid2 domain-containing protein</fullName>
    </recommendedName>
</protein>
<feature type="transmembrane region" description="Helical" evidence="2">
    <location>
        <begin position="266"/>
        <end position="289"/>
    </location>
</feature>
<feature type="chain" id="PRO_5013681434" description="Mid2 domain-containing protein" evidence="3">
    <location>
        <begin position="24"/>
        <end position="584"/>
    </location>
</feature>
<evidence type="ECO:0000256" key="2">
    <source>
        <dbReference type="SAM" id="Phobius"/>
    </source>
</evidence>
<feature type="region of interest" description="Disordered" evidence="1">
    <location>
        <begin position="449"/>
        <end position="507"/>
    </location>
</feature>
<dbReference type="AlphaFoldDB" id="A0A2G8SFU7"/>
<reference evidence="4 5" key="1">
    <citation type="journal article" date="2015" name="Sci. Rep.">
        <title>Chromosome-level genome map provides insights into diverse defense mechanisms in the medicinal fungus Ganoderma sinense.</title>
        <authorList>
            <person name="Zhu Y."/>
            <person name="Xu J."/>
            <person name="Sun C."/>
            <person name="Zhou S."/>
            <person name="Xu H."/>
            <person name="Nelson D.R."/>
            <person name="Qian J."/>
            <person name="Song J."/>
            <person name="Luo H."/>
            <person name="Xiang L."/>
            <person name="Li Y."/>
            <person name="Xu Z."/>
            <person name="Ji A."/>
            <person name="Wang L."/>
            <person name="Lu S."/>
            <person name="Hayward A."/>
            <person name="Sun W."/>
            <person name="Li X."/>
            <person name="Schwartz D.C."/>
            <person name="Wang Y."/>
            <person name="Chen S."/>
        </authorList>
    </citation>
    <scope>NUCLEOTIDE SEQUENCE [LARGE SCALE GENOMIC DNA]</scope>
    <source>
        <strain evidence="4 5">ZZ0214-1</strain>
    </source>
</reference>
<dbReference type="OrthoDB" id="2527908at2759"/>
<keyword evidence="2" id="KW-0472">Membrane</keyword>
<feature type="signal peptide" evidence="3">
    <location>
        <begin position="1"/>
        <end position="23"/>
    </location>
</feature>
<gene>
    <name evidence="4" type="ORF">GSI_05354</name>
</gene>
<dbReference type="Gene3D" id="1.20.5.510">
    <property type="entry name" value="Single helix bin"/>
    <property type="match status" value="1"/>
</dbReference>
<keyword evidence="5" id="KW-1185">Reference proteome</keyword>
<feature type="compositionally biased region" description="Low complexity" evidence="1">
    <location>
        <begin position="466"/>
        <end position="482"/>
    </location>
</feature>
<dbReference type="Proteomes" id="UP000230002">
    <property type="component" value="Unassembled WGS sequence"/>
</dbReference>
<comment type="caution">
    <text evidence="4">The sequence shown here is derived from an EMBL/GenBank/DDBJ whole genome shotgun (WGS) entry which is preliminary data.</text>
</comment>
<evidence type="ECO:0000313" key="4">
    <source>
        <dbReference type="EMBL" id="PIL32650.1"/>
    </source>
</evidence>
<feature type="compositionally biased region" description="Polar residues" evidence="1">
    <location>
        <begin position="483"/>
        <end position="492"/>
    </location>
</feature>
<organism evidence="4 5">
    <name type="scientific">Ganoderma sinense ZZ0214-1</name>
    <dbReference type="NCBI Taxonomy" id="1077348"/>
    <lineage>
        <taxon>Eukaryota</taxon>
        <taxon>Fungi</taxon>
        <taxon>Dikarya</taxon>
        <taxon>Basidiomycota</taxon>
        <taxon>Agaricomycotina</taxon>
        <taxon>Agaricomycetes</taxon>
        <taxon>Polyporales</taxon>
        <taxon>Polyporaceae</taxon>
        <taxon>Ganoderma</taxon>
    </lineage>
</organism>
<accession>A0A2G8SFU7</accession>
<feature type="compositionally biased region" description="Polar residues" evidence="1">
    <location>
        <begin position="342"/>
        <end position="352"/>
    </location>
</feature>
<evidence type="ECO:0000313" key="5">
    <source>
        <dbReference type="Proteomes" id="UP000230002"/>
    </source>
</evidence>
<keyword evidence="3" id="KW-0732">Signal</keyword>
<evidence type="ECO:0000256" key="3">
    <source>
        <dbReference type="SAM" id="SignalP"/>
    </source>
</evidence>
<feature type="region of interest" description="Disordered" evidence="1">
    <location>
        <begin position="540"/>
        <end position="584"/>
    </location>
</feature>
<evidence type="ECO:0008006" key="6">
    <source>
        <dbReference type="Google" id="ProtNLM"/>
    </source>
</evidence>
<evidence type="ECO:0000256" key="1">
    <source>
        <dbReference type="SAM" id="MobiDB-lite"/>
    </source>
</evidence>
<name>A0A2G8SFU7_9APHY</name>
<proteinExistence type="predicted"/>